<feature type="transmembrane region" description="Helical" evidence="7">
    <location>
        <begin position="278"/>
        <end position="297"/>
    </location>
</feature>
<protein>
    <submittedName>
        <fullName evidence="10">Threonine/serine exporter family protein</fullName>
    </submittedName>
</protein>
<feature type="transmembrane region" description="Helical" evidence="7">
    <location>
        <begin position="304"/>
        <end position="325"/>
    </location>
</feature>
<feature type="domain" description="Threonine/Serine exporter ThrE" evidence="9">
    <location>
        <begin position="284"/>
        <end position="416"/>
    </location>
</feature>
<evidence type="ECO:0000256" key="4">
    <source>
        <dbReference type="ARBA" id="ARBA00022989"/>
    </source>
</evidence>
<feature type="domain" description="Threonine/serine exporter-like N-terminal" evidence="8">
    <location>
        <begin position="22"/>
        <end position="262"/>
    </location>
</feature>
<keyword evidence="3 7" id="KW-0812">Transmembrane</keyword>
<comment type="similarity">
    <text evidence="6">Belongs to the ThrE exporter (TC 2.A.79) family.</text>
</comment>
<keyword evidence="11" id="KW-1185">Reference proteome</keyword>
<dbReference type="InterPro" id="IPR010619">
    <property type="entry name" value="ThrE-like_N"/>
</dbReference>
<evidence type="ECO:0000256" key="3">
    <source>
        <dbReference type="ARBA" id="ARBA00022692"/>
    </source>
</evidence>
<dbReference type="Pfam" id="PF12821">
    <property type="entry name" value="ThrE_2"/>
    <property type="match status" value="1"/>
</dbReference>
<evidence type="ECO:0000256" key="2">
    <source>
        <dbReference type="ARBA" id="ARBA00022475"/>
    </source>
</evidence>
<evidence type="ECO:0000256" key="7">
    <source>
        <dbReference type="SAM" id="Phobius"/>
    </source>
</evidence>
<comment type="subcellular location">
    <subcellularLocation>
        <location evidence="1">Cell membrane</location>
        <topology evidence="1">Multi-pass membrane protein</topology>
    </subcellularLocation>
</comment>
<keyword evidence="5 7" id="KW-0472">Membrane</keyword>
<accession>A0ABV3X9E5</accession>
<proteinExistence type="inferred from homology"/>
<feature type="transmembrane region" description="Helical" evidence="7">
    <location>
        <begin position="146"/>
        <end position="167"/>
    </location>
</feature>
<feature type="transmembrane region" description="Helical" evidence="7">
    <location>
        <begin position="243"/>
        <end position="266"/>
    </location>
</feature>
<evidence type="ECO:0000313" key="10">
    <source>
        <dbReference type="EMBL" id="MEX5286093.1"/>
    </source>
</evidence>
<evidence type="ECO:0000256" key="5">
    <source>
        <dbReference type="ARBA" id="ARBA00023136"/>
    </source>
</evidence>
<keyword evidence="2" id="KW-1003">Cell membrane</keyword>
<dbReference type="InterPro" id="IPR050539">
    <property type="entry name" value="ThrE_Dicarb/AminoAcid_Exp"/>
</dbReference>
<evidence type="ECO:0000256" key="6">
    <source>
        <dbReference type="ARBA" id="ARBA00034125"/>
    </source>
</evidence>
<dbReference type="InterPro" id="IPR024528">
    <property type="entry name" value="ThrE_2"/>
</dbReference>
<dbReference type="PANTHER" id="PTHR34390">
    <property type="entry name" value="UPF0442 PROTEIN YJJB-RELATED"/>
    <property type="match status" value="1"/>
</dbReference>
<sequence>MEQSKEHVLTHAFSQVIYKMHLILRVARILMENGADSDRTAQYIMRTAAYMGIPPENVSCHISYTTIMLNIKDEERTYTRFSKCRTHRVNMFLLSGVSRMIWRAMRDAWSLEVFEQGLDKLLLRANPYGSFMTALGASFACAGSCALFGCDLPAFFITAFCAFLGFYARRFCNENGFNGYAGIAIAAFTATFAAVLLENLHLSHTPMLPIVACTLFIVPGVPLINAANDLLNHFITSGMTRAFDTLLIVGSVAFGMAVALRLGYITEFAAVNLSPGEIYLYHPLAAAVAAGGFSMIFNVPKRLLWVVCIGGIITILLRNICMFEFGMSQAAGTFLGSAVVGVIALQAIHWFHTPNIVLTIPSAIPLVPGILLYRFFVTLLDINNVSAEALLNAMRNGIEGATIIIGIAVGVAIPSIFWSRQIQRNKNNQQKKLLASRFVDQED</sequence>
<feature type="transmembrane region" description="Helical" evidence="7">
    <location>
        <begin position="358"/>
        <end position="377"/>
    </location>
</feature>
<feature type="transmembrane region" description="Helical" evidence="7">
    <location>
        <begin position="397"/>
        <end position="418"/>
    </location>
</feature>
<dbReference type="Pfam" id="PF06738">
    <property type="entry name" value="ThrE"/>
    <property type="match status" value="1"/>
</dbReference>
<feature type="transmembrane region" description="Helical" evidence="7">
    <location>
        <begin position="209"/>
        <end position="231"/>
    </location>
</feature>
<feature type="transmembrane region" description="Helical" evidence="7">
    <location>
        <begin position="179"/>
        <end position="197"/>
    </location>
</feature>
<dbReference type="Proteomes" id="UP001559623">
    <property type="component" value="Unassembled WGS sequence"/>
</dbReference>
<gene>
    <name evidence="10" type="ORF">QCO44_10710</name>
</gene>
<keyword evidence="4 7" id="KW-1133">Transmembrane helix</keyword>
<feature type="transmembrane region" description="Helical" evidence="7">
    <location>
        <begin position="331"/>
        <end position="351"/>
    </location>
</feature>
<evidence type="ECO:0000259" key="8">
    <source>
        <dbReference type="Pfam" id="PF06738"/>
    </source>
</evidence>
<dbReference type="PANTHER" id="PTHR34390:SF2">
    <property type="entry name" value="SUCCINATE TRANSPORTER SUBUNIT YJJP-RELATED"/>
    <property type="match status" value="1"/>
</dbReference>
<evidence type="ECO:0000256" key="1">
    <source>
        <dbReference type="ARBA" id="ARBA00004651"/>
    </source>
</evidence>
<name>A0ABV3X9E5_9FIRM</name>
<reference evidence="10 11" key="1">
    <citation type="submission" date="2023-04" db="EMBL/GenBank/DDBJ databases">
        <title>Genome Sequence of Selenomonas sputigena ATCC 33150.</title>
        <authorList>
            <person name="Miller D.P."/>
            <person name="Anvari S."/>
            <person name="Polson S.W."/>
            <person name="Macdonald M."/>
            <person name="Mcdowell J.V."/>
        </authorList>
    </citation>
    <scope>NUCLEOTIDE SEQUENCE [LARGE SCALE GENOMIC DNA]</scope>
    <source>
        <strain evidence="10 11">ATCC 33150</strain>
    </source>
</reference>
<organism evidence="10 11">
    <name type="scientific">Selenomonas sputigena</name>
    <dbReference type="NCBI Taxonomy" id="69823"/>
    <lineage>
        <taxon>Bacteria</taxon>
        <taxon>Bacillati</taxon>
        <taxon>Bacillota</taxon>
        <taxon>Negativicutes</taxon>
        <taxon>Selenomonadales</taxon>
        <taxon>Selenomonadaceae</taxon>
        <taxon>Selenomonas</taxon>
    </lineage>
</organism>
<dbReference type="RefSeq" id="WP_368847809.1">
    <property type="nucleotide sequence ID" value="NZ_CP194411.1"/>
</dbReference>
<comment type="caution">
    <text evidence="10">The sequence shown here is derived from an EMBL/GenBank/DDBJ whole genome shotgun (WGS) entry which is preliminary data.</text>
</comment>
<dbReference type="EMBL" id="JARVLH010000007">
    <property type="protein sequence ID" value="MEX5286093.1"/>
    <property type="molecule type" value="Genomic_DNA"/>
</dbReference>
<evidence type="ECO:0000313" key="11">
    <source>
        <dbReference type="Proteomes" id="UP001559623"/>
    </source>
</evidence>
<evidence type="ECO:0000259" key="9">
    <source>
        <dbReference type="Pfam" id="PF12821"/>
    </source>
</evidence>